<dbReference type="EMBL" id="BSOA01000029">
    <property type="protein sequence ID" value="GLQ89172.1"/>
    <property type="molecule type" value="Genomic_DNA"/>
</dbReference>
<keyword evidence="3" id="KW-1185">Reference proteome</keyword>
<evidence type="ECO:0000313" key="2">
    <source>
        <dbReference type="EMBL" id="GLQ89172.1"/>
    </source>
</evidence>
<gene>
    <name evidence="2" type="ORF">GCM10007898_27440</name>
</gene>
<name>A0ABQ5XCY8_9GAMM</name>
<organism evidence="2 3">
    <name type="scientific">Dyella flagellata</name>
    <dbReference type="NCBI Taxonomy" id="1867833"/>
    <lineage>
        <taxon>Bacteria</taxon>
        <taxon>Pseudomonadati</taxon>
        <taxon>Pseudomonadota</taxon>
        <taxon>Gammaproteobacteria</taxon>
        <taxon>Lysobacterales</taxon>
        <taxon>Rhodanobacteraceae</taxon>
        <taxon>Dyella</taxon>
    </lineage>
</organism>
<evidence type="ECO:0000313" key="3">
    <source>
        <dbReference type="Proteomes" id="UP001156627"/>
    </source>
</evidence>
<dbReference type="InterPro" id="IPR014917">
    <property type="entry name" value="DUF1800"/>
</dbReference>
<dbReference type="PANTHER" id="PTHR43737:SF1">
    <property type="entry name" value="DUF1501 DOMAIN-CONTAINING PROTEIN"/>
    <property type="match status" value="1"/>
</dbReference>
<evidence type="ECO:0000256" key="1">
    <source>
        <dbReference type="SAM" id="SignalP"/>
    </source>
</evidence>
<proteinExistence type="predicted"/>
<dbReference type="RefSeq" id="WP_284332607.1">
    <property type="nucleotide sequence ID" value="NZ_BSOA01000029.1"/>
</dbReference>
<dbReference type="PANTHER" id="PTHR43737">
    <property type="entry name" value="BLL7424 PROTEIN"/>
    <property type="match status" value="1"/>
</dbReference>
<dbReference type="Proteomes" id="UP001156627">
    <property type="component" value="Unassembled WGS sequence"/>
</dbReference>
<feature type="signal peptide" evidence="1">
    <location>
        <begin position="1"/>
        <end position="25"/>
    </location>
</feature>
<comment type="caution">
    <text evidence="2">The sequence shown here is derived from an EMBL/GenBank/DDBJ whole genome shotgun (WGS) entry which is preliminary data.</text>
</comment>
<accession>A0ABQ5XCY8</accession>
<keyword evidence="1" id="KW-0732">Signal</keyword>
<evidence type="ECO:0008006" key="4">
    <source>
        <dbReference type="Google" id="ProtNLM"/>
    </source>
</evidence>
<dbReference type="Pfam" id="PF08811">
    <property type="entry name" value="DUF1800"/>
    <property type="match status" value="1"/>
</dbReference>
<reference evidence="3" key="1">
    <citation type="journal article" date="2019" name="Int. J. Syst. Evol. Microbiol.">
        <title>The Global Catalogue of Microorganisms (GCM) 10K type strain sequencing project: providing services to taxonomists for standard genome sequencing and annotation.</title>
        <authorList>
            <consortium name="The Broad Institute Genomics Platform"/>
            <consortium name="The Broad Institute Genome Sequencing Center for Infectious Disease"/>
            <person name="Wu L."/>
            <person name="Ma J."/>
        </authorList>
    </citation>
    <scope>NUCLEOTIDE SEQUENCE [LARGE SCALE GENOMIC DNA]</scope>
    <source>
        <strain evidence="3">NBRC 111981</strain>
    </source>
</reference>
<protein>
    <recommendedName>
        <fullName evidence="4">DUF1800 domain-containing protein</fullName>
    </recommendedName>
</protein>
<sequence length="594" mass="65380">MKVFSSNWLRVAVLALFLWPAFCLAQVAGPYTDAEAARFLAQATFGPTTADIAHLRQVGYQGWLNEQFAAPVSTEKPYLDWVAGLPNTPDGNNTVNDDTRMEAWWINALGTPDPSRGMRMPTDQLRQRVALALSEIFVVSNANGTLAYEPYALASWHDMLAADAFGNYRTLLEDVTKSPAMATYLSMLANQKADPTQNIHPDENYAREVMQLFSIGLVQLNTDGTPKLDANNQPIPTYDQTVVRGMAAVFTGWNWNNATCTTGSWPCCTADTYTNCGPSDTNSPAWWSPLQPIADFHDSTSDKQLLNYPGVALSNGILIHGGDAQTEMTAALDNIFHHPNVGPFIARRLIQRLVTSNPTPGYVSHIAQVFNDDGSSAHVRGNLQAVVQAILLDPEAVVGASYVPNPDAYGKLREPLLKLTHLWRAMGAETPNGRVDTPYPEWESTYGQAPLRSPSVFNFFKPDFQQPGELSQRGLFGPEFQVYTATTAVTIPNDIFHRIFCDYTTSTNCYSSGGPNTMSINADRDAVLALNNPSGLIDLYNLLFMSGQMSSFMHDTLLTRLNAMTDNSDGTLGRQRVQHALYLIINSPEYSVQK</sequence>
<feature type="chain" id="PRO_5046299704" description="DUF1800 domain-containing protein" evidence="1">
    <location>
        <begin position="26"/>
        <end position="594"/>
    </location>
</feature>